<dbReference type="Pfam" id="PF24139">
    <property type="entry name" value="TPR_TNPO3_IPO13_4th"/>
    <property type="match status" value="1"/>
</dbReference>
<dbReference type="InterPro" id="IPR057942">
    <property type="entry name" value="TPR_TNPO3_IPO13_3rd"/>
</dbReference>
<comment type="caution">
    <text evidence="3">The sequence shown here is derived from an EMBL/GenBank/DDBJ whole genome shotgun (WGS) entry which is preliminary data.</text>
</comment>
<dbReference type="GO" id="GO:0006606">
    <property type="term" value="P:protein import into nucleus"/>
    <property type="evidence" value="ECO:0007669"/>
    <property type="project" value="TreeGrafter"/>
</dbReference>
<keyword evidence="4" id="KW-1185">Reference proteome</keyword>
<dbReference type="Pfam" id="PF08389">
    <property type="entry name" value="Xpo1"/>
    <property type="match status" value="1"/>
</dbReference>
<dbReference type="PANTHER" id="PTHR12363">
    <property type="entry name" value="TRANSPORTIN 3 AND IMPORTIN 13"/>
    <property type="match status" value="1"/>
</dbReference>
<organism evidence="3 4">
    <name type="scientific">Bursaphelenchus okinawaensis</name>
    <dbReference type="NCBI Taxonomy" id="465554"/>
    <lineage>
        <taxon>Eukaryota</taxon>
        <taxon>Metazoa</taxon>
        <taxon>Ecdysozoa</taxon>
        <taxon>Nematoda</taxon>
        <taxon>Chromadorea</taxon>
        <taxon>Rhabditida</taxon>
        <taxon>Tylenchina</taxon>
        <taxon>Tylenchomorpha</taxon>
        <taxon>Aphelenchoidea</taxon>
        <taxon>Aphelenchoididae</taxon>
        <taxon>Bursaphelenchus</taxon>
    </lineage>
</organism>
<evidence type="ECO:0000313" key="3">
    <source>
        <dbReference type="EMBL" id="CAD5210039.1"/>
    </source>
</evidence>
<feature type="domain" description="Exportin-1/Importin-beta-like" evidence="2">
    <location>
        <begin position="102"/>
        <end position="238"/>
    </location>
</feature>
<evidence type="ECO:0000313" key="4">
    <source>
        <dbReference type="Proteomes" id="UP000614601"/>
    </source>
</evidence>
<dbReference type="OrthoDB" id="435593at2759"/>
<dbReference type="Pfam" id="PF03810">
    <property type="entry name" value="IBN_N"/>
    <property type="match status" value="1"/>
</dbReference>
<dbReference type="InterPro" id="IPR011989">
    <property type="entry name" value="ARM-like"/>
</dbReference>
<dbReference type="Pfam" id="PF24140">
    <property type="entry name" value="TPR_TNPO3_IPO13_3rd"/>
    <property type="match status" value="1"/>
</dbReference>
<accession>A0A811K4K5</accession>
<evidence type="ECO:0000259" key="2">
    <source>
        <dbReference type="Pfam" id="PF08389"/>
    </source>
</evidence>
<dbReference type="Proteomes" id="UP000783686">
    <property type="component" value="Unassembled WGS sequence"/>
</dbReference>
<dbReference type="InterPro" id="IPR001494">
    <property type="entry name" value="Importin-beta_N"/>
</dbReference>
<dbReference type="GO" id="GO:0005737">
    <property type="term" value="C:cytoplasm"/>
    <property type="evidence" value="ECO:0007669"/>
    <property type="project" value="TreeGrafter"/>
</dbReference>
<dbReference type="Pfam" id="PF24138">
    <property type="entry name" value="TPR_TNPO3_IPO13_2nd"/>
    <property type="match status" value="1"/>
</dbReference>
<evidence type="ECO:0000259" key="1">
    <source>
        <dbReference type="Pfam" id="PF03810"/>
    </source>
</evidence>
<dbReference type="AlphaFoldDB" id="A0A811K4K5"/>
<dbReference type="EMBL" id="CAJFCW020000002">
    <property type="protein sequence ID" value="CAG9090587.1"/>
    <property type="molecule type" value="Genomic_DNA"/>
</dbReference>
<reference evidence="3" key="1">
    <citation type="submission" date="2020-09" db="EMBL/GenBank/DDBJ databases">
        <authorList>
            <person name="Kikuchi T."/>
        </authorList>
    </citation>
    <scope>NUCLEOTIDE SEQUENCE</scope>
    <source>
        <strain evidence="3">SH1</strain>
    </source>
</reference>
<dbReference type="EMBL" id="CAJFDH010000002">
    <property type="protein sequence ID" value="CAD5210039.1"/>
    <property type="molecule type" value="Genomic_DNA"/>
</dbReference>
<evidence type="ECO:0008006" key="5">
    <source>
        <dbReference type="Google" id="ProtNLM"/>
    </source>
</evidence>
<feature type="domain" description="Importin N-terminal" evidence="1">
    <location>
        <begin position="25"/>
        <end position="89"/>
    </location>
</feature>
<dbReference type="InterPro" id="IPR057941">
    <property type="entry name" value="TPR_TNPO3_IPO13_2nd"/>
</dbReference>
<name>A0A811K4K5_9BILA</name>
<dbReference type="GO" id="GO:0031267">
    <property type="term" value="F:small GTPase binding"/>
    <property type="evidence" value="ECO:0007669"/>
    <property type="project" value="InterPro"/>
</dbReference>
<dbReference type="InterPro" id="IPR016024">
    <property type="entry name" value="ARM-type_fold"/>
</dbReference>
<gene>
    <name evidence="3" type="ORF">BOKJ2_LOCUS2988</name>
</gene>
<dbReference type="SUPFAM" id="SSF48371">
    <property type="entry name" value="ARM repeat"/>
    <property type="match status" value="1"/>
</dbReference>
<dbReference type="InterPro" id="IPR051345">
    <property type="entry name" value="Importin_beta-like_NTR"/>
</dbReference>
<dbReference type="InterPro" id="IPR013598">
    <property type="entry name" value="Exportin-1/Importin-b-like"/>
</dbReference>
<dbReference type="InterPro" id="IPR058537">
    <property type="entry name" value="TPR_TNPO3_IPO13_4th"/>
</dbReference>
<sequence length="956" mass="109388">MAQLDDFYTAVRHLNAIAKDECENASKYLASFQSSVEAWSVVDRVLGEAKDPAACIFAAQTLRRKMIRDFKQLPENTHESLRSSIVGHLTVLETKLGEAYRPVSTQLCVALADLYLQVPTWNSFIAQLLNQFAEKAQHDIKFAHILLELFKVFPEELQNQSLKIGDNRRYAVQDELASQTEAVVYCLELICKASTSDLQTKAITTLGSWLTNKRCPSDVVCRSYFFHSILDVIANPKCPEDVHVAAISTICQAMTFCEDLARNEALAKLIMEKTFQTEAAFDAAGKEDDTDKLTSYGRLYAELCNMLLEPIVNTPGHDFGNLKSLELVNIVTEYCDHSLVQTTFDVWYRLSEALYYLNDEDFQEKRVFFRPFVEKYVKNLTKTCRFDPNLDDIPSETDDFVDFRYQAQDSIKDIVFIMGTLDLVESVMEGIQASIERNAKWDEMEAGLFIIKAAASSIVKGDETITPRVVQLILRIPHNAHIMVLKTTIELIGELSEWLADRHVEIVECTEWLLKLEEHMIKRLLKTWSGALQAVTSDGFTHLSTFFEKMYTALELIQTWEGNVKDIDEAAQEITKAATNLLNNRPSSEIAQGLATLLTHPLHHLQNICQNPQLRVQEKHVRTREQLFLDPLAWLDRITCVYRVLKPWSEQQDFKNRVQLERHQQIPVAWYEHSVTVARQISEVFKTFKDDYRIMEHSCRAVRFVVRSMGWQSINFIPDLAHQLVEIYNEYSHSCILYLASVIVDENGNNPELHEGLINLLKYLSQKAFAVLNSGEGPQQHPETIDDLYRLSVRYCLRLPVPFFQEQVAEQLIEVGTYLIETPHQDANKSVLFFITEVINFATSDRVPLQYQAGAQIAKSLIIKYGNKIVWHCIHGSIYHLSAHIQYEVAAVLKLLLQICRPEVDHWVDVAISNLDKDSGLTATTEQLQTFKMKFMAATRTGDISNELRDLSRLYT</sequence>
<dbReference type="Gene3D" id="1.25.10.10">
    <property type="entry name" value="Leucine-rich Repeat Variant"/>
    <property type="match status" value="1"/>
</dbReference>
<protein>
    <recommendedName>
        <fullName evidence="5">Importin N-terminal domain-containing protein</fullName>
    </recommendedName>
</protein>
<dbReference type="PANTHER" id="PTHR12363:SF42">
    <property type="entry name" value="TRANSPORTIN-3"/>
    <property type="match status" value="1"/>
</dbReference>
<proteinExistence type="predicted"/>
<dbReference type="Proteomes" id="UP000614601">
    <property type="component" value="Unassembled WGS sequence"/>
</dbReference>